<organism evidence="2 3">
    <name type="scientific">Cotesia congregata</name>
    <name type="common">Parasitoid wasp</name>
    <name type="synonym">Apanteles congregatus</name>
    <dbReference type="NCBI Taxonomy" id="51543"/>
    <lineage>
        <taxon>Eukaryota</taxon>
        <taxon>Metazoa</taxon>
        <taxon>Ecdysozoa</taxon>
        <taxon>Arthropoda</taxon>
        <taxon>Hexapoda</taxon>
        <taxon>Insecta</taxon>
        <taxon>Pterygota</taxon>
        <taxon>Neoptera</taxon>
        <taxon>Endopterygota</taxon>
        <taxon>Hymenoptera</taxon>
        <taxon>Apocrita</taxon>
        <taxon>Ichneumonoidea</taxon>
        <taxon>Braconidae</taxon>
        <taxon>Microgastrinae</taxon>
        <taxon>Cotesia</taxon>
    </lineage>
</organism>
<evidence type="ECO:0000313" key="3">
    <source>
        <dbReference type="Proteomes" id="UP000786811"/>
    </source>
</evidence>
<feature type="compositionally biased region" description="Polar residues" evidence="1">
    <location>
        <begin position="117"/>
        <end position="127"/>
    </location>
</feature>
<accession>A0A8J2MTY9</accession>
<reference evidence="2" key="1">
    <citation type="submission" date="2021-04" db="EMBL/GenBank/DDBJ databases">
        <authorList>
            <person name="Chebbi M.A.C M."/>
        </authorList>
    </citation>
    <scope>NUCLEOTIDE SEQUENCE</scope>
</reference>
<comment type="caution">
    <text evidence="2">The sequence shown here is derived from an EMBL/GenBank/DDBJ whole genome shotgun (WGS) entry which is preliminary data.</text>
</comment>
<dbReference type="AlphaFoldDB" id="A0A8J2MTY9"/>
<evidence type="ECO:0000313" key="2">
    <source>
        <dbReference type="EMBL" id="CAG5108041.1"/>
    </source>
</evidence>
<feature type="compositionally biased region" description="Low complexity" evidence="1">
    <location>
        <begin position="128"/>
        <end position="138"/>
    </location>
</feature>
<sequence>MAPLDPKKRAASDSVDTLRLNEATRNITRRKGRLQTFEIEKIFQDTIKAKSKQPAMPNLNRSRSSSIASNPDTDKAGTHNNDEWKVPRKTSKVPTQGNGAEMETENPYANLHETDGAPQQTQTGESRNQTGNNTQTNNKPKSRPPPIFINNTNINESINKLTNENIDKKLFTIYVNKTNQTIFAKDNDTYDKVKTVLTNKVEFYTFTKKEDKSITILLKNVAGIFDEQSITEEIKELNLNQVEITKVKKLSTRKEQEKKHFIVQISPSSVLKNLTDIKKLCCQKIKWEKLRKPKIIQCTRCQRVGHSATTCGMNYRCVKCGESHPKDQCKMRKDDDRKNLTCANCGEKGHPANYQGCPYLKLANKEKQQETHKPHQPRFINRPSSQTSPEWTPIQSNYC</sequence>
<dbReference type="Proteomes" id="UP000786811">
    <property type="component" value="Unassembled WGS sequence"/>
</dbReference>
<feature type="compositionally biased region" description="Polar residues" evidence="1">
    <location>
        <begin position="382"/>
        <end position="399"/>
    </location>
</feature>
<feature type="region of interest" description="Disordered" evidence="1">
    <location>
        <begin position="46"/>
        <end position="151"/>
    </location>
</feature>
<dbReference type="EMBL" id="CAJNRD030001124">
    <property type="protein sequence ID" value="CAG5108041.1"/>
    <property type="molecule type" value="Genomic_DNA"/>
</dbReference>
<evidence type="ECO:0000256" key="1">
    <source>
        <dbReference type="SAM" id="MobiDB-lite"/>
    </source>
</evidence>
<feature type="compositionally biased region" description="Basic and acidic residues" evidence="1">
    <location>
        <begin position="72"/>
        <end position="86"/>
    </location>
</feature>
<keyword evidence="3" id="KW-1185">Reference proteome</keyword>
<gene>
    <name evidence="2" type="ORF">HICCMSTLAB_LOCUS13039</name>
</gene>
<feature type="region of interest" description="Disordered" evidence="1">
    <location>
        <begin position="365"/>
        <end position="399"/>
    </location>
</feature>
<proteinExistence type="predicted"/>
<name>A0A8J2MTY9_COTCN</name>
<dbReference type="OrthoDB" id="6624230at2759"/>
<feature type="compositionally biased region" description="Polar residues" evidence="1">
    <location>
        <begin position="59"/>
        <end position="71"/>
    </location>
</feature>
<protein>
    <submittedName>
        <fullName evidence="2">Similar to ORF1: Nucleic-acid-binding protein from transposon X-element (Drosophila melanogaster)</fullName>
    </submittedName>
</protein>